<proteinExistence type="predicted"/>
<keyword evidence="1 4" id="KW-0378">Hydrolase</keyword>
<dbReference type="EMBL" id="JACJVO010000001">
    <property type="protein sequence ID" value="MBB6729484.1"/>
    <property type="molecule type" value="Genomic_DNA"/>
</dbReference>
<evidence type="ECO:0000256" key="2">
    <source>
        <dbReference type="ARBA" id="ARBA00023295"/>
    </source>
</evidence>
<dbReference type="GO" id="GO:0008477">
    <property type="term" value="F:purine nucleosidase activity"/>
    <property type="evidence" value="ECO:0007669"/>
    <property type="project" value="TreeGrafter"/>
</dbReference>
<dbReference type="Proteomes" id="UP000564644">
    <property type="component" value="Unassembled WGS sequence"/>
</dbReference>
<keyword evidence="2" id="KW-0326">Glycosidase</keyword>
<evidence type="ECO:0000256" key="1">
    <source>
        <dbReference type="ARBA" id="ARBA00022801"/>
    </source>
</evidence>
<dbReference type="GO" id="GO:0005829">
    <property type="term" value="C:cytosol"/>
    <property type="evidence" value="ECO:0007669"/>
    <property type="project" value="TreeGrafter"/>
</dbReference>
<accession>A0A7X0SGD7</accession>
<feature type="domain" description="Inosine/uridine-preferring nucleoside hydrolase" evidence="3">
    <location>
        <begin position="34"/>
        <end position="279"/>
    </location>
</feature>
<dbReference type="Pfam" id="PF01156">
    <property type="entry name" value="IU_nuc_hydro"/>
    <property type="match status" value="1"/>
</dbReference>
<dbReference type="AlphaFoldDB" id="A0A7X0SGD7"/>
<protein>
    <submittedName>
        <fullName evidence="4">Nucleoside hydrolase</fullName>
    </submittedName>
</protein>
<comment type="caution">
    <text evidence="4">The sequence shown here is derived from an EMBL/GenBank/DDBJ whole genome shotgun (WGS) entry which is preliminary data.</text>
</comment>
<name>A0A7X0SGD7_9BACL</name>
<evidence type="ECO:0000313" key="4">
    <source>
        <dbReference type="EMBL" id="MBB6729484.1"/>
    </source>
</evidence>
<keyword evidence="5" id="KW-1185">Reference proteome</keyword>
<dbReference type="GO" id="GO:0006152">
    <property type="term" value="P:purine nucleoside catabolic process"/>
    <property type="evidence" value="ECO:0007669"/>
    <property type="project" value="TreeGrafter"/>
</dbReference>
<evidence type="ECO:0000313" key="5">
    <source>
        <dbReference type="Proteomes" id="UP000564644"/>
    </source>
</evidence>
<dbReference type="InterPro" id="IPR036452">
    <property type="entry name" value="Ribo_hydro-like"/>
</dbReference>
<dbReference type="PANTHER" id="PTHR12304:SF4">
    <property type="entry name" value="URIDINE NUCLEOSIDASE"/>
    <property type="match status" value="1"/>
</dbReference>
<dbReference type="Gene3D" id="3.90.245.10">
    <property type="entry name" value="Ribonucleoside hydrolase-like"/>
    <property type="match status" value="1"/>
</dbReference>
<dbReference type="InterPro" id="IPR001910">
    <property type="entry name" value="Inosine/uridine_hydrolase_dom"/>
</dbReference>
<gene>
    <name evidence="4" type="ORF">H7C18_01055</name>
</gene>
<dbReference type="PANTHER" id="PTHR12304">
    <property type="entry name" value="INOSINE-URIDINE PREFERRING NUCLEOSIDE HYDROLASE"/>
    <property type="match status" value="1"/>
</dbReference>
<reference evidence="4 5" key="1">
    <citation type="submission" date="2020-08" db="EMBL/GenBank/DDBJ databases">
        <title>Cohnella phylogeny.</title>
        <authorList>
            <person name="Dunlap C."/>
        </authorList>
    </citation>
    <scope>NUCLEOTIDE SEQUENCE [LARGE SCALE GENOMIC DNA]</scope>
    <source>
        <strain evidence="4 5">CBP 2801</strain>
    </source>
</reference>
<organism evidence="4 5">
    <name type="scientific">Cohnella zeiphila</name>
    <dbReference type="NCBI Taxonomy" id="2761120"/>
    <lineage>
        <taxon>Bacteria</taxon>
        <taxon>Bacillati</taxon>
        <taxon>Bacillota</taxon>
        <taxon>Bacilli</taxon>
        <taxon>Bacillales</taxon>
        <taxon>Paenibacillaceae</taxon>
        <taxon>Cohnella</taxon>
    </lineage>
</organism>
<sequence length="319" mass="35034">MEDGSVFAVNDNAAVTESLRLERLAPPTGRIRAVLDTDTFNEIDDQFALAYAMLSPERIRLEAVYAAPFHNELSDGPKDGMEKSYAEIKRIVGKLGRSEDEDFVFRGSESYLPGADVPVDSPAARDLVRRALASDAADPLYVAAIGAITNVASALLLQPSIASRIVVVWLGGHALSWRDTREFNLAQDVHAARVVLDSGVPLVLIPCMGVASHLITTLPEIRHYVQGKGEIGSFLAQRFEDCCNDHYGYSRVIWDLSAIAYLVQPEAVPSDLVHSPVLTDQVTWSLDASRHFIRCVKAVNRDAIFKDLFRKLEAGTGER</sequence>
<dbReference type="SUPFAM" id="SSF53590">
    <property type="entry name" value="Nucleoside hydrolase"/>
    <property type="match status" value="1"/>
</dbReference>
<evidence type="ECO:0000259" key="3">
    <source>
        <dbReference type="Pfam" id="PF01156"/>
    </source>
</evidence>
<dbReference type="InterPro" id="IPR023186">
    <property type="entry name" value="IUNH"/>
</dbReference>